<evidence type="ECO:0000313" key="4">
    <source>
        <dbReference type="Proteomes" id="UP000019681"/>
    </source>
</evidence>
<evidence type="ECO:0000259" key="2">
    <source>
        <dbReference type="Pfam" id="PF25583"/>
    </source>
</evidence>
<feature type="domain" description="WCX" evidence="2">
    <location>
        <begin position="259"/>
        <end position="317"/>
    </location>
</feature>
<comment type="caution">
    <text evidence="3">The sequence shown here is derived from an EMBL/GenBank/DDBJ whole genome shotgun (WGS) entry which is preliminary data.</text>
</comment>
<dbReference type="EMBL" id="AZQP01000045">
    <property type="protein sequence ID" value="EYE87613.1"/>
    <property type="molecule type" value="Genomic_DNA"/>
</dbReference>
<dbReference type="InterPro" id="IPR057727">
    <property type="entry name" value="WCX_dom"/>
</dbReference>
<dbReference type="RefSeq" id="WP_051515149.1">
    <property type="nucleotide sequence ID" value="NZ_AZQP01000045.1"/>
</dbReference>
<accession>A0A017RS94</accession>
<dbReference type="PANTHER" id="PTHR34580">
    <property type="match status" value="1"/>
</dbReference>
<sequence>MNDKISKWYRILYIYNKLIDGEELDKSSLAIDLGIDERTIQRDFSNINDFFSMYDKYKNAEIIYDRKREKHKLINYTKNNLVKNEILVIIKILLESRAFNDEEIAIVKKLLNNLSTNDKRYVEEIIGNELFNYTPVDHNQCLIDKIWDLSQHIIQGNELEINYIKMNQTKVNRIIKPVSIIFSEYYFYLIAFLKENDFTEPIIYRIDRIESIITTGERFKIPETKRFKDGEFRKRIQFMHAGKLMKIKFEFWGPSIEAVLDRLPTSKIIEKVNEKYIVEAEVYGKGIKMWILSQGDKLKVLEPEELKEEMLKEIEGMRRNYIKNENTYNLNSINSLVKY</sequence>
<dbReference type="InterPro" id="IPR051534">
    <property type="entry name" value="CBASS_pafABC_assoc_protein"/>
</dbReference>
<keyword evidence="4" id="KW-1185">Reference proteome</keyword>
<organism evidence="3 4">
    <name type="scientific">Fervidicella metallireducens AeB</name>
    <dbReference type="NCBI Taxonomy" id="1403537"/>
    <lineage>
        <taxon>Bacteria</taxon>
        <taxon>Bacillati</taxon>
        <taxon>Bacillota</taxon>
        <taxon>Clostridia</taxon>
        <taxon>Eubacteriales</taxon>
        <taxon>Clostridiaceae</taxon>
        <taxon>Fervidicella</taxon>
    </lineage>
</organism>
<feature type="domain" description="WYL" evidence="1">
    <location>
        <begin position="149"/>
        <end position="212"/>
    </location>
</feature>
<gene>
    <name evidence="3" type="ORF">Q428_12310</name>
</gene>
<dbReference type="STRING" id="1403537.Q428_12310"/>
<dbReference type="Proteomes" id="UP000019681">
    <property type="component" value="Unassembled WGS sequence"/>
</dbReference>
<dbReference type="InterPro" id="IPR026881">
    <property type="entry name" value="WYL_dom"/>
</dbReference>
<protein>
    <submittedName>
        <fullName evidence="3">Uncharacterized protein</fullName>
    </submittedName>
</protein>
<dbReference type="PANTHER" id="PTHR34580:SF1">
    <property type="entry name" value="PROTEIN PAFC"/>
    <property type="match status" value="1"/>
</dbReference>
<dbReference type="AlphaFoldDB" id="A0A017RS94"/>
<name>A0A017RS94_9CLOT</name>
<dbReference type="Pfam" id="PF25583">
    <property type="entry name" value="WCX"/>
    <property type="match status" value="1"/>
</dbReference>
<dbReference type="PROSITE" id="PS52050">
    <property type="entry name" value="WYL"/>
    <property type="match status" value="1"/>
</dbReference>
<proteinExistence type="predicted"/>
<dbReference type="Pfam" id="PF13280">
    <property type="entry name" value="WYL"/>
    <property type="match status" value="1"/>
</dbReference>
<reference evidence="3 4" key="1">
    <citation type="journal article" date="2014" name="Genome Announc.">
        <title>Draft Genome Sequence of Fervidicella metallireducens Strain AeBT, an Iron-Reducing Thermoanaerobe from the Great Artesian Basin.</title>
        <authorList>
            <person name="Patel B.K."/>
        </authorList>
    </citation>
    <scope>NUCLEOTIDE SEQUENCE [LARGE SCALE GENOMIC DNA]</scope>
    <source>
        <strain evidence="3 4">AeB</strain>
    </source>
</reference>
<evidence type="ECO:0000313" key="3">
    <source>
        <dbReference type="EMBL" id="EYE87613.1"/>
    </source>
</evidence>
<evidence type="ECO:0000259" key="1">
    <source>
        <dbReference type="Pfam" id="PF13280"/>
    </source>
</evidence>
<dbReference type="OrthoDB" id="86031at2"/>